<reference evidence="5 6" key="1">
    <citation type="journal article" date="2012" name="Stand. Genomic Sci.">
        <title>Complete genome sequence of the melanogenic marine bacterium Marinomonas mediterranea type strain (MMB-1(T)).</title>
        <authorList>
            <person name="Lucas-Elio P."/>
            <person name="Goodwin L."/>
            <person name="Woyke T."/>
            <person name="Pitluck S."/>
            <person name="Nolan M."/>
            <person name="Kyrpides N.C."/>
            <person name="Detter J.C."/>
            <person name="Copeland A."/>
            <person name="Teshima H."/>
            <person name="Bruce D."/>
            <person name="Detter C."/>
            <person name="Tapia R."/>
            <person name="Han S."/>
            <person name="Land M.L."/>
            <person name="Ivanova N."/>
            <person name="Mikhailova N."/>
            <person name="Johnston A.W."/>
            <person name="Sanchez-Amat A."/>
        </authorList>
    </citation>
    <scope>NUCLEOTIDE SEQUENCE [LARGE SCALE GENOMIC DNA]</scope>
    <source>
        <strain evidence="6">ATCC 700492 / JCM 21426 / NBRC 103028 / MMB-1</strain>
    </source>
</reference>
<keyword evidence="4" id="KW-0275">Fatty acid biosynthesis</keyword>
<dbReference type="GO" id="GO:0006633">
    <property type="term" value="P:fatty acid biosynthetic process"/>
    <property type="evidence" value="ECO:0007669"/>
    <property type="project" value="UniProtKB-KW"/>
</dbReference>
<protein>
    <submittedName>
        <fullName evidence="5">Acyl carrier protein phosphodiesterase</fullName>
    </submittedName>
</protein>
<dbReference type="EMBL" id="CP002583">
    <property type="protein sequence ID" value="ADZ92083.1"/>
    <property type="molecule type" value="Genomic_DNA"/>
</dbReference>
<dbReference type="GO" id="GO:0008770">
    <property type="term" value="F:[acyl-carrier-protein] phosphodiesterase activity"/>
    <property type="evidence" value="ECO:0007669"/>
    <property type="project" value="InterPro"/>
</dbReference>
<evidence type="ECO:0000256" key="1">
    <source>
        <dbReference type="ARBA" id="ARBA00022516"/>
    </source>
</evidence>
<evidence type="ECO:0000313" key="5">
    <source>
        <dbReference type="EMBL" id="ADZ92083.1"/>
    </source>
</evidence>
<dbReference type="STRING" id="717774.Marme_2861"/>
<dbReference type="HOGENOM" id="CLU_099370_1_1_6"/>
<dbReference type="eggNOG" id="COG3124">
    <property type="taxonomic scope" value="Bacteria"/>
</dbReference>
<dbReference type="Pfam" id="PF04336">
    <property type="entry name" value="ACP_PD"/>
    <property type="match status" value="1"/>
</dbReference>
<keyword evidence="2" id="KW-0378">Hydrolase</keyword>
<sequence length="196" mass="22830">MNYIAHLHIADITNTSFVGNLVADFGLQPEVDSELYRGWVLHQMVDSLVDHHAASIEYRQIERKGRRRFSGIVQDIFMDYWLVQHWSRFSDESFQSFSEKAVTSLSADLRMCPPRLHSMVESLVEYNWLPNLGTIEGIEKAIRSIQRRWRHGHHLSPFLDDIHAELAYVEPVFLSLYPEVLEASVRFQMGVKKTQT</sequence>
<keyword evidence="4" id="KW-0276">Fatty acid metabolism</keyword>
<dbReference type="AlphaFoldDB" id="F2JZX1"/>
<dbReference type="PATRIC" id="fig|717774.3.peg.2944"/>
<organism evidence="5 6">
    <name type="scientific">Marinomonas mediterranea (strain ATCC 700492 / JCM 21426 / NBRC 103028 / MMB-1)</name>
    <dbReference type="NCBI Taxonomy" id="717774"/>
    <lineage>
        <taxon>Bacteria</taxon>
        <taxon>Pseudomonadati</taxon>
        <taxon>Pseudomonadota</taxon>
        <taxon>Gammaproteobacteria</taxon>
        <taxon>Oceanospirillales</taxon>
        <taxon>Oceanospirillaceae</taxon>
        <taxon>Marinomonas</taxon>
    </lineage>
</organism>
<dbReference type="KEGG" id="mme:Marme_2861"/>
<dbReference type="PANTHER" id="PTHR38764">
    <property type="entry name" value="ACYL CARRIER PROTEIN PHOSPHODIESTERASE"/>
    <property type="match status" value="1"/>
</dbReference>
<proteinExistence type="predicted"/>
<evidence type="ECO:0000256" key="2">
    <source>
        <dbReference type="ARBA" id="ARBA00022801"/>
    </source>
</evidence>
<evidence type="ECO:0000256" key="3">
    <source>
        <dbReference type="ARBA" id="ARBA00023098"/>
    </source>
</evidence>
<evidence type="ECO:0000256" key="4">
    <source>
        <dbReference type="ARBA" id="ARBA00023160"/>
    </source>
</evidence>
<name>F2JZX1_MARM1</name>
<dbReference type="PANTHER" id="PTHR38764:SF1">
    <property type="entry name" value="ACYL CARRIER PROTEIN PHOSPHODIESTERASE"/>
    <property type="match status" value="1"/>
</dbReference>
<dbReference type="InterPro" id="IPR007431">
    <property type="entry name" value="ACP_PD"/>
</dbReference>
<keyword evidence="3" id="KW-0443">Lipid metabolism</keyword>
<accession>F2JZX1</accession>
<gene>
    <name evidence="5" type="ordered locus">Marme_2861</name>
</gene>
<evidence type="ECO:0000313" key="6">
    <source>
        <dbReference type="Proteomes" id="UP000001062"/>
    </source>
</evidence>
<dbReference type="RefSeq" id="WP_013661986.1">
    <property type="nucleotide sequence ID" value="NC_015276.1"/>
</dbReference>
<keyword evidence="1" id="KW-0444">Lipid biosynthesis</keyword>
<dbReference type="OrthoDB" id="8442777at2"/>
<keyword evidence="6" id="KW-1185">Reference proteome</keyword>
<dbReference type="Proteomes" id="UP000001062">
    <property type="component" value="Chromosome"/>
</dbReference>